<dbReference type="InterPro" id="IPR013324">
    <property type="entry name" value="RNA_pol_sigma_r3/r4-like"/>
</dbReference>
<dbReference type="NCBIfam" id="TIGR02937">
    <property type="entry name" value="sigma70-ECF"/>
    <property type="match status" value="1"/>
</dbReference>
<dbReference type="InterPro" id="IPR032710">
    <property type="entry name" value="NTF2-like_dom_sf"/>
</dbReference>
<proteinExistence type="inferred from homology"/>
<dbReference type="Pfam" id="PF08281">
    <property type="entry name" value="Sigma70_r4_2"/>
    <property type="match status" value="1"/>
</dbReference>
<dbReference type="Gene3D" id="1.10.10.10">
    <property type="entry name" value="Winged helix-like DNA-binding domain superfamily/Winged helix DNA-binding domain"/>
    <property type="match status" value="1"/>
</dbReference>
<evidence type="ECO:0000313" key="10">
    <source>
        <dbReference type="Proteomes" id="UP000050139"/>
    </source>
</evidence>
<dbReference type="InterPro" id="IPR007627">
    <property type="entry name" value="RNA_pol_sigma70_r2"/>
</dbReference>
<keyword evidence="6" id="KW-0804">Transcription</keyword>
<dbReference type="SUPFAM" id="SSF54427">
    <property type="entry name" value="NTF2-like"/>
    <property type="match status" value="1"/>
</dbReference>
<dbReference type="SUPFAM" id="SSF88659">
    <property type="entry name" value="Sigma3 and sigma4 domains of RNA polymerase sigma factors"/>
    <property type="match status" value="1"/>
</dbReference>
<evidence type="ECO:0000259" key="8">
    <source>
        <dbReference type="Pfam" id="PF08281"/>
    </source>
</evidence>
<feature type="domain" description="RNA polymerase sigma factor 70 region 4 type 2" evidence="8">
    <location>
        <begin position="111"/>
        <end position="162"/>
    </location>
</feature>
<reference evidence="9 10" key="1">
    <citation type="submission" date="2015-03" db="EMBL/GenBank/DDBJ databases">
        <authorList>
            <consortium name="Pathogen Informatics"/>
            <person name="Murphy D."/>
        </authorList>
    </citation>
    <scope>NUCLEOTIDE SEQUENCE [LARGE SCALE GENOMIC DNA]</scope>
    <source>
        <strain evidence="9 10">0268S</strain>
    </source>
</reference>
<dbReference type="GO" id="GO:0006352">
    <property type="term" value="P:DNA-templated transcription initiation"/>
    <property type="evidence" value="ECO:0007669"/>
    <property type="project" value="InterPro"/>
</dbReference>
<dbReference type="Gene3D" id="1.10.1740.10">
    <property type="match status" value="1"/>
</dbReference>
<keyword evidence="3" id="KW-0805">Transcription regulation</keyword>
<feature type="domain" description="RNA polymerase sigma-70 region 2" evidence="7">
    <location>
        <begin position="12"/>
        <end position="74"/>
    </location>
</feature>
<dbReference type="EMBL" id="COPH01000023">
    <property type="protein sequence ID" value="CLW60059.1"/>
    <property type="molecule type" value="Genomic_DNA"/>
</dbReference>
<dbReference type="InterPro" id="IPR036388">
    <property type="entry name" value="WH-like_DNA-bd_sf"/>
</dbReference>
<dbReference type="PANTHER" id="PTHR30173:SF43">
    <property type="entry name" value="ECF RNA POLYMERASE SIGMA FACTOR SIGI-RELATED"/>
    <property type="match status" value="1"/>
</dbReference>
<evidence type="ECO:0000256" key="2">
    <source>
        <dbReference type="ARBA" id="ARBA00011344"/>
    </source>
</evidence>
<dbReference type="InterPro" id="IPR013325">
    <property type="entry name" value="RNA_pol_sigma_r2"/>
</dbReference>
<evidence type="ECO:0000256" key="5">
    <source>
        <dbReference type="ARBA" id="ARBA00023125"/>
    </source>
</evidence>
<evidence type="ECO:0000256" key="3">
    <source>
        <dbReference type="ARBA" id="ARBA00023015"/>
    </source>
</evidence>
<comment type="similarity">
    <text evidence="1">Belongs to the sigma-70 factor family. ECF subfamily.</text>
</comment>
<dbReference type="InterPro" id="IPR052704">
    <property type="entry name" value="ECF_Sigma-70_Domain"/>
</dbReference>
<comment type="subunit">
    <text evidence="2">Interacts transiently with the RNA polymerase catalytic core formed by RpoA, RpoB, RpoC and RpoZ (2 alpha, 1 beta, 1 beta' and 1 omega subunit) to form the RNA polymerase holoenzyme that can initiate transcription.</text>
</comment>
<dbReference type="SUPFAM" id="SSF88946">
    <property type="entry name" value="Sigma2 domain of RNA polymerase sigma factors"/>
    <property type="match status" value="1"/>
</dbReference>
<evidence type="ECO:0000256" key="1">
    <source>
        <dbReference type="ARBA" id="ARBA00010641"/>
    </source>
</evidence>
<dbReference type="Pfam" id="PF04542">
    <property type="entry name" value="Sigma70_r2"/>
    <property type="match status" value="1"/>
</dbReference>
<dbReference type="AlphaFoldDB" id="A0AB33SUP6"/>
<sequence>MSQHDPVSAAWRAHRAYLVDLAFRMVGDIGVAEDMVQEAFSRLLRAPVGDIDDERGWLIVVTSRLCLDHIKSASTRRERPQDIAAWHDGDASVSSVDPADRVTLDDEVRLALLIMLERLGPAERVVFVLHEIFGLPYQQIATTIGSQASTCRQLAHRARRKINESRIAASVEPAQHRVVTRAFIEACSNGDLDTLLEVLDPGVAGEIDARKGVVVVGADRVGPTILRHWSPPATVLVAQPVCGQPAVLAFVNRALAGVLALSIEAGKITKIHVLVQPFNIGPVTGRTRRRLVRYRRYDHEITCRA</sequence>
<evidence type="ECO:0000256" key="6">
    <source>
        <dbReference type="ARBA" id="ARBA00023163"/>
    </source>
</evidence>
<dbReference type="GO" id="GO:0016987">
    <property type="term" value="F:sigma factor activity"/>
    <property type="evidence" value="ECO:0007669"/>
    <property type="project" value="UniProtKB-KW"/>
</dbReference>
<evidence type="ECO:0000313" key="9">
    <source>
        <dbReference type="EMBL" id="CLW60059.1"/>
    </source>
</evidence>
<dbReference type="Proteomes" id="UP000050139">
    <property type="component" value="Unassembled WGS sequence"/>
</dbReference>
<keyword evidence="4" id="KW-0731">Sigma factor</keyword>
<dbReference type="GO" id="GO:0003677">
    <property type="term" value="F:DNA binding"/>
    <property type="evidence" value="ECO:0007669"/>
    <property type="project" value="UniProtKB-KW"/>
</dbReference>
<protein>
    <submittedName>
        <fullName evidence="9">Alternative RNA polymerase sigma factor SIGI</fullName>
    </submittedName>
</protein>
<evidence type="ECO:0000256" key="4">
    <source>
        <dbReference type="ARBA" id="ARBA00023082"/>
    </source>
</evidence>
<dbReference type="InterPro" id="IPR014284">
    <property type="entry name" value="RNA_pol_sigma-70_dom"/>
</dbReference>
<keyword evidence="5" id="KW-0238">DNA-binding</keyword>
<dbReference type="NCBIfam" id="NF007213">
    <property type="entry name" value="PRK09635.1"/>
    <property type="match status" value="1"/>
</dbReference>
<comment type="caution">
    <text evidence="9">The sequence shown here is derived from an EMBL/GenBank/DDBJ whole genome shotgun (WGS) entry which is preliminary data.</text>
</comment>
<name>A0AB33SUP6_MYCTX</name>
<gene>
    <name evidence="9" type="primary">sigI</name>
    <name evidence="9" type="ORF">ERS094118_02894</name>
</gene>
<accession>A0AB33SUP6</accession>
<evidence type="ECO:0000259" key="7">
    <source>
        <dbReference type="Pfam" id="PF04542"/>
    </source>
</evidence>
<dbReference type="PANTHER" id="PTHR30173">
    <property type="entry name" value="SIGMA 19 FACTOR"/>
    <property type="match status" value="1"/>
</dbReference>
<dbReference type="InterPro" id="IPR013249">
    <property type="entry name" value="RNA_pol_sigma70_r4_t2"/>
</dbReference>
<organism evidence="9 10">
    <name type="scientific">Mycobacterium tuberculosis</name>
    <dbReference type="NCBI Taxonomy" id="1773"/>
    <lineage>
        <taxon>Bacteria</taxon>
        <taxon>Bacillati</taxon>
        <taxon>Actinomycetota</taxon>
        <taxon>Actinomycetes</taxon>
        <taxon>Mycobacteriales</taxon>
        <taxon>Mycobacteriaceae</taxon>
        <taxon>Mycobacterium</taxon>
        <taxon>Mycobacterium tuberculosis complex</taxon>
    </lineage>
</organism>